<evidence type="ECO:0000256" key="1">
    <source>
        <dbReference type="SAM" id="MobiDB-lite"/>
    </source>
</evidence>
<organism evidence="2">
    <name type="scientific">Cacopsylla melanoneura</name>
    <dbReference type="NCBI Taxonomy" id="428564"/>
    <lineage>
        <taxon>Eukaryota</taxon>
        <taxon>Metazoa</taxon>
        <taxon>Ecdysozoa</taxon>
        <taxon>Arthropoda</taxon>
        <taxon>Hexapoda</taxon>
        <taxon>Insecta</taxon>
        <taxon>Pterygota</taxon>
        <taxon>Neoptera</taxon>
        <taxon>Paraneoptera</taxon>
        <taxon>Hemiptera</taxon>
        <taxon>Sternorrhyncha</taxon>
        <taxon>Psylloidea</taxon>
        <taxon>Psyllidae</taxon>
        <taxon>Psyllinae</taxon>
        <taxon>Cacopsylla</taxon>
    </lineage>
</organism>
<protein>
    <submittedName>
        <fullName evidence="2">Uncharacterized protein</fullName>
    </submittedName>
</protein>
<sequence length="105" mass="11876">MKKKKTQPGFKSQPVASPGKLGSHVHILNGSLSTWTSQESNDCGDMQAITKEDCQLPEWFNVQSVSGSKYYNELVAMNNWEDVTSQNGFSHCGVRKPCFQHRKQW</sequence>
<dbReference type="AlphaFoldDB" id="A0A8D8X935"/>
<feature type="region of interest" description="Disordered" evidence="1">
    <location>
        <begin position="1"/>
        <end position="22"/>
    </location>
</feature>
<accession>A0A8D8X935</accession>
<dbReference type="EMBL" id="HBUF01287052">
    <property type="protein sequence ID" value="CAG6688498.1"/>
    <property type="molecule type" value="Transcribed_RNA"/>
</dbReference>
<name>A0A8D8X935_9HEMI</name>
<evidence type="ECO:0000313" key="2">
    <source>
        <dbReference type="EMBL" id="CAG6688498.1"/>
    </source>
</evidence>
<reference evidence="2" key="1">
    <citation type="submission" date="2021-05" db="EMBL/GenBank/DDBJ databases">
        <authorList>
            <person name="Alioto T."/>
            <person name="Alioto T."/>
            <person name="Gomez Garrido J."/>
        </authorList>
    </citation>
    <scope>NUCLEOTIDE SEQUENCE</scope>
</reference>
<proteinExistence type="predicted"/>